<reference evidence="2 3" key="1">
    <citation type="submission" date="2024-09" db="EMBL/GenBank/DDBJ databases">
        <title>Aeromonas strains Genome sequencing and assembly.</title>
        <authorList>
            <person name="Hu X."/>
            <person name="Tang B."/>
        </authorList>
    </citation>
    <scope>NUCLEOTIDE SEQUENCE [LARGE SCALE GENOMIC DNA]</scope>
    <source>
        <strain evidence="2 3">NB23SCDHY001</strain>
    </source>
</reference>
<evidence type="ECO:0000256" key="1">
    <source>
        <dbReference type="SAM" id="Coils"/>
    </source>
</evidence>
<evidence type="ECO:0000313" key="2">
    <source>
        <dbReference type="EMBL" id="MFM4892136.1"/>
    </source>
</evidence>
<protein>
    <submittedName>
        <fullName evidence="2">Uncharacterized protein</fullName>
    </submittedName>
</protein>
<dbReference type="RefSeq" id="WP_408788319.1">
    <property type="nucleotide sequence ID" value="NZ_JBGXBU010000001.1"/>
</dbReference>
<dbReference type="GeneID" id="97219330"/>
<accession>A0ABW9GLV9</accession>
<feature type="coiled-coil region" evidence="1">
    <location>
        <begin position="98"/>
        <end position="160"/>
    </location>
</feature>
<evidence type="ECO:0000313" key="3">
    <source>
        <dbReference type="Proteomes" id="UP001630969"/>
    </source>
</evidence>
<dbReference type="EMBL" id="JBGXBU010000001">
    <property type="protein sequence ID" value="MFM4892136.1"/>
    <property type="molecule type" value="Genomic_DNA"/>
</dbReference>
<name>A0ABW9GLV9_9GAMM</name>
<dbReference type="Proteomes" id="UP001630969">
    <property type="component" value="Unassembled WGS sequence"/>
</dbReference>
<sequence length="300" mass="33163">MEEANPMAKPGLSGKQQKRLDELAKDWEAECKGIFSGFSLSDLHLLLQHFAPLQQLIRQLTVSGDPVQTDVRQPVSTAYGDETLSLAQEATSVNPDQRDELAALLQQERDLRTQLENKLSDATSHLSHSQQQCQRLEQTLQQLQQQQQRHHAELDALRQSGQSPVVTLLCQDVSLATDLGLDGMGADGSADLVRCVAVLSQLDTIRQLWDLLKARCEQQLRPASDGELALLGSALAWHNHNWRQKPYQLYQPALASGFDFNKAQRALGTPPSGESLRGVWLPGISDHAGRMQKKALVVTG</sequence>
<organism evidence="2 3">
    <name type="scientific">Aeromonas bivalvium</name>
    <dbReference type="NCBI Taxonomy" id="440079"/>
    <lineage>
        <taxon>Bacteria</taxon>
        <taxon>Pseudomonadati</taxon>
        <taxon>Pseudomonadota</taxon>
        <taxon>Gammaproteobacteria</taxon>
        <taxon>Aeromonadales</taxon>
        <taxon>Aeromonadaceae</taxon>
        <taxon>Aeromonas</taxon>
    </lineage>
</organism>
<proteinExistence type="predicted"/>
<gene>
    <name evidence="2" type="ORF">ACEUDJ_04485</name>
</gene>
<keyword evidence="1" id="KW-0175">Coiled coil</keyword>
<keyword evidence="3" id="KW-1185">Reference proteome</keyword>
<comment type="caution">
    <text evidence="2">The sequence shown here is derived from an EMBL/GenBank/DDBJ whole genome shotgun (WGS) entry which is preliminary data.</text>
</comment>